<keyword evidence="2" id="KW-1185">Reference proteome</keyword>
<evidence type="ECO:0000313" key="2">
    <source>
        <dbReference type="Proteomes" id="UP000277671"/>
    </source>
</evidence>
<accession>A0A495JWL2</accession>
<proteinExistence type="predicted"/>
<protein>
    <submittedName>
        <fullName evidence="1">Uncharacterized protein</fullName>
    </submittedName>
</protein>
<dbReference type="RefSeq" id="WP_121160604.1">
    <property type="nucleotide sequence ID" value="NZ_RBKT01000001.1"/>
</dbReference>
<comment type="caution">
    <text evidence="1">The sequence shown here is derived from an EMBL/GenBank/DDBJ whole genome shotgun (WGS) entry which is preliminary data.</text>
</comment>
<organism evidence="1 2">
    <name type="scientific">Micromonospora pisi</name>
    <dbReference type="NCBI Taxonomy" id="589240"/>
    <lineage>
        <taxon>Bacteria</taxon>
        <taxon>Bacillati</taxon>
        <taxon>Actinomycetota</taxon>
        <taxon>Actinomycetes</taxon>
        <taxon>Micromonosporales</taxon>
        <taxon>Micromonosporaceae</taxon>
        <taxon>Micromonospora</taxon>
    </lineage>
</organism>
<gene>
    <name evidence="1" type="ORF">BDK92_7086</name>
</gene>
<dbReference type="AlphaFoldDB" id="A0A495JWL2"/>
<reference evidence="1 2" key="1">
    <citation type="submission" date="2018-10" db="EMBL/GenBank/DDBJ databases">
        <title>Sequencing the genomes of 1000 actinobacteria strains.</title>
        <authorList>
            <person name="Klenk H.-P."/>
        </authorList>
    </citation>
    <scope>NUCLEOTIDE SEQUENCE [LARGE SCALE GENOMIC DNA]</scope>
    <source>
        <strain evidence="1 2">DSM 45175</strain>
    </source>
</reference>
<sequence length="102" mass="11404">MNRSIARQVALTEAERWFALGEPVAELAYLGRGKYEAHATTVTRVTTSMIFTASGRRFWRYTNAMNEVGSRDRQIITANALVFRIVPIDHPRAAPLLAGGNR</sequence>
<dbReference type="Proteomes" id="UP000277671">
    <property type="component" value="Unassembled WGS sequence"/>
</dbReference>
<dbReference type="EMBL" id="RBKT01000001">
    <property type="protein sequence ID" value="RKR92644.1"/>
    <property type="molecule type" value="Genomic_DNA"/>
</dbReference>
<evidence type="ECO:0000313" key="1">
    <source>
        <dbReference type="EMBL" id="RKR92644.1"/>
    </source>
</evidence>
<name>A0A495JWL2_9ACTN</name>